<dbReference type="Proteomes" id="UP001262889">
    <property type="component" value="Unassembled WGS sequence"/>
</dbReference>
<dbReference type="PROSITE" id="PS51257">
    <property type="entry name" value="PROKAR_LIPOPROTEIN"/>
    <property type="match status" value="1"/>
</dbReference>
<proteinExistence type="predicted"/>
<dbReference type="EMBL" id="JAVRHQ010000027">
    <property type="protein sequence ID" value="MDT0644513.1"/>
    <property type="molecule type" value="Genomic_DNA"/>
</dbReference>
<name>A0ABU3CDT2_9FLAO</name>
<organism evidence="1 2">
    <name type="scientific">Autumnicola tepida</name>
    <dbReference type="NCBI Taxonomy" id="3075595"/>
    <lineage>
        <taxon>Bacteria</taxon>
        <taxon>Pseudomonadati</taxon>
        <taxon>Bacteroidota</taxon>
        <taxon>Flavobacteriia</taxon>
        <taxon>Flavobacteriales</taxon>
        <taxon>Flavobacteriaceae</taxon>
        <taxon>Autumnicola</taxon>
    </lineage>
</organism>
<reference evidence="1 2" key="1">
    <citation type="submission" date="2023-09" db="EMBL/GenBank/DDBJ databases">
        <authorList>
            <person name="Rey-Velasco X."/>
        </authorList>
    </citation>
    <scope>NUCLEOTIDE SEQUENCE [LARGE SCALE GENOMIC DNA]</scope>
    <source>
        <strain evidence="1 2">F363</strain>
    </source>
</reference>
<evidence type="ECO:0000313" key="1">
    <source>
        <dbReference type="EMBL" id="MDT0644513.1"/>
    </source>
</evidence>
<dbReference type="InterPro" id="IPR025345">
    <property type="entry name" value="DUF4249"/>
</dbReference>
<dbReference type="RefSeq" id="WP_311536126.1">
    <property type="nucleotide sequence ID" value="NZ_JAVRHQ010000027.1"/>
</dbReference>
<comment type="caution">
    <text evidence="1">The sequence shown here is derived from an EMBL/GenBank/DDBJ whole genome shotgun (WGS) entry which is preliminary data.</text>
</comment>
<accession>A0ABU3CDT2</accession>
<protein>
    <submittedName>
        <fullName evidence="1">DUF4249 domain-containing protein</fullName>
    </submittedName>
</protein>
<gene>
    <name evidence="1" type="ORF">RM553_16860</name>
</gene>
<dbReference type="Pfam" id="PF14054">
    <property type="entry name" value="DUF4249"/>
    <property type="match status" value="1"/>
</dbReference>
<sequence length="270" mass="30978">MKKLGNLFLLFIVFMLIYGCEDVVEIELEESEPRLVVEASIEWLKNTGGNFQSVKLSTTSGYYEEEAPAVTNAQVKIIDEAGKVFNFEHTSDGIYQNNNFEPQLNMEYQLEIKYEDEVYTAQETLIPVVNLDFVEHTSSGGFEGEQVEIKAYYTDPADEVNFYMFTFRDEKATFEIYEDEFTNGNQIFGYYSNEDIEPGDEIYIELAGISRSYYEYLFILRSQIGTNAGGPFETRPATVKGNIINQSNRSNYALGYFRLSQVVETDYVVD</sequence>
<evidence type="ECO:0000313" key="2">
    <source>
        <dbReference type="Proteomes" id="UP001262889"/>
    </source>
</evidence>
<keyword evidence="2" id="KW-1185">Reference proteome</keyword>